<keyword evidence="2" id="KW-1185">Reference proteome</keyword>
<dbReference type="EMBL" id="CASHSV030000206">
    <property type="protein sequence ID" value="CAJ2653184.1"/>
    <property type="molecule type" value="Genomic_DNA"/>
</dbReference>
<gene>
    <name evidence="1" type="ORF">MILVUS5_LOCUS20570</name>
</gene>
<sequence length="81" mass="8688">MCGPSKQASQPTYAKAMPLASQPTMPLASLPLVAVATQLIPAIQFDSNRVAFATLDKVPHRSKLIFCLLATSINMCPFLTL</sequence>
<reference evidence="1" key="1">
    <citation type="submission" date="2023-10" db="EMBL/GenBank/DDBJ databases">
        <authorList>
            <person name="Rodriguez Cubillos JULIANA M."/>
            <person name="De Vega J."/>
        </authorList>
    </citation>
    <scope>NUCLEOTIDE SEQUENCE</scope>
</reference>
<dbReference type="Proteomes" id="UP001177021">
    <property type="component" value="Unassembled WGS sequence"/>
</dbReference>
<evidence type="ECO:0000313" key="2">
    <source>
        <dbReference type="Proteomes" id="UP001177021"/>
    </source>
</evidence>
<proteinExistence type="predicted"/>
<evidence type="ECO:0000313" key="1">
    <source>
        <dbReference type="EMBL" id="CAJ2653184.1"/>
    </source>
</evidence>
<protein>
    <submittedName>
        <fullName evidence="1">Uncharacterized protein</fullName>
    </submittedName>
</protein>
<name>A0ACB0KA95_TRIPR</name>
<accession>A0ACB0KA95</accession>
<comment type="caution">
    <text evidence="1">The sequence shown here is derived from an EMBL/GenBank/DDBJ whole genome shotgun (WGS) entry which is preliminary data.</text>
</comment>
<organism evidence="1 2">
    <name type="scientific">Trifolium pratense</name>
    <name type="common">Red clover</name>
    <dbReference type="NCBI Taxonomy" id="57577"/>
    <lineage>
        <taxon>Eukaryota</taxon>
        <taxon>Viridiplantae</taxon>
        <taxon>Streptophyta</taxon>
        <taxon>Embryophyta</taxon>
        <taxon>Tracheophyta</taxon>
        <taxon>Spermatophyta</taxon>
        <taxon>Magnoliopsida</taxon>
        <taxon>eudicotyledons</taxon>
        <taxon>Gunneridae</taxon>
        <taxon>Pentapetalae</taxon>
        <taxon>rosids</taxon>
        <taxon>fabids</taxon>
        <taxon>Fabales</taxon>
        <taxon>Fabaceae</taxon>
        <taxon>Papilionoideae</taxon>
        <taxon>50 kb inversion clade</taxon>
        <taxon>NPAAA clade</taxon>
        <taxon>Hologalegina</taxon>
        <taxon>IRL clade</taxon>
        <taxon>Trifolieae</taxon>
        <taxon>Trifolium</taxon>
    </lineage>
</organism>